<dbReference type="Gene3D" id="3.40.50.300">
    <property type="entry name" value="P-loop containing nucleotide triphosphate hydrolases"/>
    <property type="match status" value="1"/>
</dbReference>
<keyword evidence="2" id="KW-1185">Reference proteome</keyword>
<dbReference type="SUPFAM" id="SSF52540">
    <property type="entry name" value="P-loop containing nucleoside triphosphate hydrolases"/>
    <property type="match status" value="1"/>
</dbReference>
<dbReference type="Proteomes" id="UP000253918">
    <property type="component" value="Unassembled WGS sequence"/>
</dbReference>
<accession>A0A369VX89</accession>
<protein>
    <submittedName>
        <fullName evidence="1">Recombinase RecA</fullName>
    </submittedName>
</protein>
<dbReference type="OrthoDB" id="1496333at2"/>
<name>A0A369VX89_9SPHN</name>
<evidence type="ECO:0000313" key="2">
    <source>
        <dbReference type="Proteomes" id="UP000253918"/>
    </source>
</evidence>
<comment type="caution">
    <text evidence="1">The sequence shown here is derived from an EMBL/GenBank/DDBJ whole genome shotgun (WGS) entry which is preliminary data.</text>
</comment>
<dbReference type="AlphaFoldDB" id="A0A369VX89"/>
<evidence type="ECO:0000313" key="1">
    <source>
        <dbReference type="EMBL" id="RDE06235.1"/>
    </source>
</evidence>
<proteinExistence type="predicted"/>
<organism evidence="1 2">
    <name type="scientific">Sphingomonas aracearum</name>
    <dbReference type="NCBI Taxonomy" id="2283317"/>
    <lineage>
        <taxon>Bacteria</taxon>
        <taxon>Pseudomonadati</taxon>
        <taxon>Pseudomonadota</taxon>
        <taxon>Alphaproteobacteria</taxon>
        <taxon>Sphingomonadales</taxon>
        <taxon>Sphingomonadaceae</taxon>
        <taxon>Sphingomonas</taxon>
    </lineage>
</organism>
<reference evidence="1 2" key="1">
    <citation type="submission" date="2018-07" db="EMBL/GenBank/DDBJ databases">
        <title>a novel species of Sphingomonas isolated from the rhizosphere soil of Araceae plant.</title>
        <authorList>
            <person name="Zhiyong W."/>
            <person name="Qinglan Z."/>
            <person name="Zhiwei F."/>
            <person name="Ding X."/>
            <person name="Gejiao W."/>
            <person name="Shixue Z."/>
        </authorList>
    </citation>
    <scope>NUCLEOTIDE SEQUENCE [LARGE SCALE GENOMIC DNA]</scope>
    <source>
        <strain evidence="1 2">WZY 27</strain>
    </source>
</reference>
<dbReference type="Pfam" id="PF13481">
    <property type="entry name" value="AAA_25"/>
    <property type="match status" value="1"/>
</dbReference>
<dbReference type="RefSeq" id="WP_114685817.1">
    <property type="nucleotide sequence ID" value="NZ_QQNB01000001.1"/>
</dbReference>
<dbReference type="EMBL" id="QQNB01000001">
    <property type="protein sequence ID" value="RDE06235.1"/>
    <property type="molecule type" value="Genomic_DNA"/>
</dbReference>
<gene>
    <name evidence="1" type="ORF">DVW87_00405</name>
</gene>
<dbReference type="InterPro" id="IPR027417">
    <property type="entry name" value="P-loop_NTPase"/>
</dbReference>
<sequence length="432" mass="46546">MNRPEQRWDWDSAPEDICDAQIWSKSGPSSPELGGGVVVTATPYVWRDPASIKPREWVYGRSIQRGHVRAILAPGAAGKTILSVGEALAMATGRPLLGQAVPGGPKRVWLWNLEDDAEELARIIQAACKHWSIGPEDIRDRLFVDSALEGAGLKLASSSAASGFNINRPVVEALTEEMMGRGIDYLHVDPFVSSHAANENDNMEIDAIAKEWALVAKRANAGIGLAHHVSKAGATEVTALSGRGAVALINACRSVLVLNRMSEDEAKRYGIEDEKRRRYFRTYDDKNNRAPPSDASNWFTMASVSLGNDTTDGGDNMGVVIPWTPPDAFEGVTAADLLAVQRLVDAQVGAARYRADTQAKAWVGKVVAEVLGLNADAAAKADRAKLNSVIGTWFSTGALRKVDGRDGKANDRTFVEVGIWAVQDASPPEKAR</sequence>